<dbReference type="SUPFAM" id="SSF50022">
    <property type="entry name" value="ISP domain"/>
    <property type="match status" value="1"/>
</dbReference>
<dbReference type="InterPro" id="IPR012748">
    <property type="entry name" value="Rieske-like_NirD"/>
</dbReference>
<sequence length="154" mass="15940">MTTLPVTEVAAEAPAFSSVVWVSVCRFDDLVPERGAAALLPGPDSPGGHVQVALVRLLDGRVLAVDNHDPFSGANVLSRGIVGWRTVDGRPVPTLSSPLHKQVFSLETGTCLDTAGKAPLGGSGDLRTYPVRVVHDGQDDAGGLVQVGLPGDAR</sequence>
<dbReference type="GO" id="GO:0042128">
    <property type="term" value="P:nitrate assimilation"/>
    <property type="evidence" value="ECO:0007669"/>
    <property type="project" value="UniProtKB-KW"/>
</dbReference>
<keyword evidence="5" id="KW-1185">Reference proteome</keyword>
<reference evidence="4 5" key="1">
    <citation type="submission" date="2017-11" db="EMBL/GenBank/DDBJ databases">
        <title>Genomic Encyclopedia of Archaeal and Bacterial Type Strains, Phase II (KMG-II): From Individual Species to Whole Genera.</title>
        <authorList>
            <person name="Goeker M."/>
        </authorList>
    </citation>
    <scope>NUCLEOTIDE SEQUENCE [LARGE SCALE GENOMIC DNA]</scope>
    <source>
        <strain evidence="4 5">DSM 22413</strain>
    </source>
</reference>
<evidence type="ECO:0000313" key="4">
    <source>
        <dbReference type="EMBL" id="PJI86774.1"/>
    </source>
</evidence>
<dbReference type="RefSeq" id="WP_100350793.1">
    <property type="nucleotide sequence ID" value="NZ_PGTZ01000010.1"/>
</dbReference>
<dbReference type="InterPro" id="IPR036922">
    <property type="entry name" value="Rieske_2Fe-2S_sf"/>
</dbReference>
<feature type="domain" description="Rieske-like [2Fe-2S]" evidence="3">
    <location>
        <begin position="21"/>
        <end position="135"/>
    </location>
</feature>
<dbReference type="Pfam" id="PF13806">
    <property type="entry name" value="Rieske_2"/>
    <property type="match status" value="1"/>
</dbReference>
<dbReference type="EMBL" id="PGTZ01000010">
    <property type="protein sequence ID" value="PJI86774.1"/>
    <property type="molecule type" value="Genomic_DNA"/>
</dbReference>
<proteinExistence type="predicted"/>
<dbReference type="OrthoDB" id="3213360at2"/>
<dbReference type="InterPro" id="IPR017881">
    <property type="entry name" value="NirD"/>
</dbReference>
<evidence type="ECO:0000259" key="3">
    <source>
        <dbReference type="Pfam" id="PF13806"/>
    </source>
</evidence>
<keyword evidence="1" id="KW-0560">Oxidoreductase</keyword>
<dbReference type="GO" id="GO:0051537">
    <property type="term" value="F:2 iron, 2 sulfur cluster binding"/>
    <property type="evidence" value="ECO:0007669"/>
    <property type="project" value="InterPro"/>
</dbReference>
<accession>A0A2M8W7A2</accession>
<keyword evidence="2" id="KW-0534">Nitrate assimilation</keyword>
<comment type="caution">
    <text evidence="4">The sequence shown here is derived from an EMBL/GenBank/DDBJ whole genome shotgun (WGS) entry which is preliminary data.</text>
</comment>
<evidence type="ECO:0000313" key="5">
    <source>
        <dbReference type="Proteomes" id="UP000231586"/>
    </source>
</evidence>
<evidence type="ECO:0000256" key="1">
    <source>
        <dbReference type="ARBA" id="ARBA00023002"/>
    </source>
</evidence>
<evidence type="ECO:0000256" key="2">
    <source>
        <dbReference type="ARBA" id="ARBA00023063"/>
    </source>
</evidence>
<dbReference type="PANTHER" id="PTHR40562:SF1">
    <property type="entry name" value="NITRITE REDUCTASE (NADH) SMALL SUBUNIT"/>
    <property type="match status" value="1"/>
</dbReference>
<dbReference type="PROSITE" id="PS51300">
    <property type="entry name" value="NIRD"/>
    <property type="match status" value="1"/>
</dbReference>
<gene>
    <name evidence="4" type="ORF">CLV34_2697</name>
</gene>
<dbReference type="Proteomes" id="UP000231586">
    <property type="component" value="Unassembled WGS sequence"/>
</dbReference>
<dbReference type="GO" id="GO:0008942">
    <property type="term" value="F:nitrite reductase [NAD(P)H] activity"/>
    <property type="evidence" value="ECO:0007669"/>
    <property type="project" value="InterPro"/>
</dbReference>
<dbReference type="Gene3D" id="2.102.10.10">
    <property type="entry name" value="Rieske [2Fe-2S] iron-sulphur domain"/>
    <property type="match status" value="1"/>
</dbReference>
<dbReference type="PANTHER" id="PTHR40562">
    <property type="match status" value="1"/>
</dbReference>
<organism evidence="4 5">
    <name type="scientific">Luteimicrobium subarcticum</name>
    <dbReference type="NCBI Taxonomy" id="620910"/>
    <lineage>
        <taxon>Bacteria</taxon>
        <taxon>Bacillati</taxon>
        <taxon>Actinomycetota</taxon>
        <taxon>Actinomycetes</taxon>
        <taxon>Micrococcales</taxon>
        <taxon>Luteimicrobium</taxon>
    </lineage>
</organism>
<protein>
    <submittedName>
        <fullName evidence="4">Nitrite reductase (NADH) small subunit</fullName>
    </submittedName>
</protein>
<dbReference type="AlphaFoldDB" id="A0A2M8W7A2"/>
<name>A0A2M8W7A2_9MICO</name>